<dbReference type="InterPro" id="IPR019606">
    <property type="entry name" value="GerMN"/>
</dbReference>
<reference evidence="3 4" key="1">
    <citation type="submission" date="2024-09" db="EMBL/GenBank/DDBJ databases">
        <authorList>
            <person name="Sun Q."/>
            <person name="Mori K."/>
        </authorList>
    </citation>
    <scope>NUCLEOTIDE SEQUENCE [LARGE SCALE GENOMIC DNA]</scope>
    <source>
        <strain evidence="3 4">JCM 14321</strain>
    </source>
</reference>
<dbReference type="RefSeq" id="WP_157422486.1">
    <property type="nucleotide sequence ID" value="NZ_BAAANI010000002.1"/>
</dbReference>
<feature type="chain" id="PRO_5045376149" evidence="1">
    <location>
        <begin position="24"/>
        <end position="569"/>
    </location>
</feature>
<gene>
    <name evidence="3" type="ORF">ACFFQV_11020</name>
</gene>
<dbReference type="Pfam" id="PF10646">
    <property type="entry name" value="Germane"/>
    <property type="match status" value="1"/>
</dbReference>
<organism evidence="3 4">
    <name type="scientific">Agromyces lapidis</name>
    <dbReference type="NCBI Taxonomy" id="279574"/>
    <lineage>
        <taxon>Bacteria</taxon>
        <taxon>Bacillati</taxon>
        <taxon>Actinomycetota</taxon>
        <taxon>Actinomycetes</taxon>
        <taxon>Micrococcales</taxon>
        <taxon>Microbacteriaceae</taxon>
        <taxon>Agromyces</taxon>
    </lineage>
</organism>
<evidence type="ECO:0000313" key="4">
    <source>
        <dbReference type="Proteomes" id="UP001589667"/>
    </source>
</evidence>
<dbReference type="InterPro" id="IPR059026">
    <property type="entry name" value="LpqB_N"/>
</dbReference>
<dbReference type="SMART" id="SM00909">
    <property type="entry name" value="Germane"/>
    <property type="match status" value="1"/>
</dbReference>
<dbReference type="PROSITE" id="PS51257">
    <property type="entry name" value="PROKAR_LIPOPROTEIN"/>
    <property type="match status" value="1"/>
</dbReference>
<evidence type="ECO:0000259" key="2">
    <source>
        <dbReference type="SMART" id="SM00909"/>
    </source>
</evidence>
<dbReference type="Proteomes" id="UP001589667">
    <property type="component" value="Unassembled WGS sequence"/>
</dbReference>
<protein>
    <submittedName>
        <fullName evidence="3">GerMN domain-containing protein</fullName>
    </submittedName>
</protein>
<proteinExistence type="predicted"/>
<keyword evidence="4" id="KW-1185">Reference proteome</keyword>
<name>A0ABV5SR68_9MICO</name>
<evidence type="ECO:0000256" key="1">
    <source>
        <dbReference type="SAM" id="SignalP"/>
    </source>
</evidence>
<sequence>MRRRVLGASLALAVAALLSGCVALPTSGPVGVGNPDPVEESAELDTFVRPPQAGATPDQIVQGFIEAAASPRGNYDAARDFLTPEFSAEWQPGAGATIDVLADRSIEEPEVADDATETQLSVGATPAAALTSNGQYELPASAAEVTLPYRLERVDGEWRIAEAPKGILIDELTFGDVFRPYELAFFDPTFQYLVPDLRWFAGRDSAQTSIVRALLAGPAEWLAPGVETAFPEGVSLETSSVPIANGIASVELSGASFDDVLTVQRMQEQLDESLVGVVRNVDEVALAIDGAAQDVPPLDDPPVHDPPVDPRPVVFDGAAFGHLAASGDEIEPIEDISPQVEGLAVSAAAVGPRGESVAVRTPAGVSVVLPGEPAEVRDPRPGLITPAVDPEGVVWSVPATAPGELVAYLPSGEERERPIPVPWSGSTIAALEVSRDGTRIIALLGDGVRTRFVAASIERDADGMPIALGPVVLSLSGLAGTPRDVAWLDANTVASLTSLPGGDTRVVVEELGGVPETIAGPEGGIQLDAGNGERDLRVLTSSGDLDVQSGVGWQIRARGIDFVASQMPD</sequence>
<dbReference type="Pfam" id="PF25976">
    <property type="entry name" value="LpqB_N"/>
    <property type="match status" value="1"/>
</dbReference>
<comment type="caution">
    <text evidence="3">The sequence shown here is derived from an EMBL/GenBank/DDBJ whole genome shotgun (WGS) entry which is preliminary data.</text>
</comment>
<evidence type="ECO:0000313" key="3">
    <source>
        <dbReference type="EMBL" id="MFB9642820.1"/>
    </source>
</evidence>
<feature type="signal peptide" evidence="1">
    <location>
        <begin position="1"/>
        <end position="23"/>
    </location>
</feature>
<feature type="domain" description="GerMN" evidence="2">
    <location>
        <begin position="207"/>
        <end position="297"/>
    </location>
</feature>
<accession>A0ABV5SR68</accession>
<dbReference type="EMBL" id="JBHMBL010000002">
    <property type="protein sequence ID" value="MFB9642820.1"/>
    <property type="molecule type" value="Genomic_DNA"/>
</dbReference>
<keyword evidence="1" id="KW-0732">Signal</keyword>